<dbReference type="Proteomes" id="UP001549257">
    <property type="component" value="Unassembled WGS sequence"/>
</dbReference>
<comment type="caution">
    <text evidence="3">The sequence shown here is derived from an EMBL/GenBank/DDBJ whole genome shotgun (WGS) entry which is preliminary data.</text>
</comment>
<gene>
    <name evidence="3" type="ORF">ABIE21_001958</name>
</gene>
<dbReference type="SUPFAM" id="SSF56214">
    <property type="entry name" value="4'-phosphopantetheinyl transferase"/>
    <property type="match status" value="1"/>
</dbReference>
<evidence type="ECO:0000256" key="1">
    <source>
        <dbReference type="ARBA" id="ARBA00022679"/>
    </source>
</evidence>
<keyword evidence="4" id="KW-1185">Reference proteome</keyword>
<dbReference type="InterPro" id="IPR008278">
    <property type="entry name" value="4-PPantetheinyl_Trfase_dom"/>
</dbReference>
<dbReference type="EC" id="2.7.8.-" evidence="3"/>
<evidence type="ECO:0000313" key="3">
    <source>
        <dbReference type="EMBL" id="MET4582448.1"/>
    </source>
</evidence>
<dbReference type="EMBL" id="JBEPSJ010000002">
    <property type="protein sequence ID" value="MET4582448.1"/>
    <property type="molecule type" value="Genomic_DNA"/>
</dbReference>
<dbReference type="RefSeq" id="WP_354024639.1">
    <property type="nucleotide sequence ID" value="NZ_JBEPSJ010000002.1"/>
</dbReference>
<dbReference type="InterPro" id="IPR037143">
    <property type="entry name" value="4-PPantetheinyl_Trfase_dom_sf"/>
</dbReference>
<reference evidence="3 4" key="1">
    <citation type="submission" date="2024-06" db="EMBL/GenBank/DDBJ databases">
        <title>Sorghum-associated microbial communities from plants grown in Nebraska, USA.</title>
        <authorList>
            <person name="Schachtman D."/>
        </authorList>
    </citation>
    <scope>NUCLEOTIDE SEQUENCE [LARGE SCALE GENOMIC DNA]</scope>
    <source>
        <strain evidence="3 4">2857</strain>
    </source>
</reference>
<feature type="domain" description="4'-phosphopantetheinyl transferase" evidence="2">
    <location>
        <begin position="101"/>
        <end position="168"/>
    </location>
</feature>
<keyword evidence="1 3" id="KW-0808">Transferase</keyword>
<dbReference type="GO" id="GO:0016740">
    <property type="term" value="F:transferase activity"/>
    <property type="evidence" value="ECO:0007669"/>
    <property type="project" value="UniProtKB-KW"/>
</dbReference>
<sequence>MDDPVVLVRQRGDRDADRALLAEAAALALGVASGVVASADLASTDLTNAEVANADVAGVVVTRTCAHCGGTDHGQPSAPGVFLSLSRAGGLVAVAASLHRAVGIDIERLDRVARAGFDDVAFTAEERAEIAGSADPHALRAVLWTSKEALLKLCGDGLRTDPRLLRVSGARRLLAWPASAPRLHGAGLTRLDTPPGYVGTLAVSG</sequence>
<evidence type="ECO:0000259" key="2">
    <source>
        <dbReference type="Pfam" id="PF01648"/>
    </source>
</evidence>
<dbReference type="Pfam" id="PF01648">
    <property type="entry name" value="ACPS"/>
    <property type="match status" value="1"/>
</dbReference>
<name>A0ABV2QPJ6_9MICO</name>
<accession>A0ABV2QPJ6</accession>
<organism evidence="3 4">
    <name type="scientific">Conyzicola nivalis</name>
    <dbReference type="NCBI Taxonomy" id="1477021"/>
    <lineage>
        <taxon>Bacteria</taxon>
        <taxon>Bacillati</taxon>
        <taxon>Actinomycetota</taxon>
        <taxon>Actinomycetes</taxon>
        <taxon>Micrococcales</taxon>
        <taxon>Microbacteriaceae</taxon>
        <taxon>Conyzicola</taxon>
    </lineage>
</organism>
<proteinExistence type="predicted"/>
<protein>
    <submittedName>
        <fullName evidence="3">4'-phosphopantetheinyl transferase</fullName>
        <ecNumber evidence="3">2.7.8.-</ecNumber>
    </submittedName>
</protein>
<evidence type="ECO:0000313" key="4">
    <source>
        <dbReference type="Proteomes" id="UP001549257"/>
    </source>
</evidence>
<dbReference type="Gene3D" id="3.90.470.20">
    <property type="entry name" value="4'-phosphopantetheinyl transferase domain"/>
    <property type="match status" value="1"/>
</dbReference>